<keyword evidence="2" id="KW-1185">Reference proteome</keyword>
<comment type="caution">
    <text evidence="1">The sequence shown here is derived from an EMBL/GenBank/DDBJ whole genome shotgun (WGS) entry which is preliminary data.</text>
</comment>
<evidence type="ECO:0000313" key="1">
    <source>
        <dbReference type="EMBL" id="CAF0694038.1"/>
    </source>
</evidence>
<organism evidence="1 2">
    <name type="scientific">Candidatus Methylacidithermus pantelleriae</name>
    <dbReference type="NCBI Taxonomy" id="2744239"/>
    <lineage>
        <taxon>Bacteria</taxon>
        <taxon>Pseudomonadati</taxon>
        <taxon>Verrucomicrobiota</taxon>
        <taxon>Methylacidiphilae</taxon>
        <taxon>Methylacidiphilales</taxon>
        <taxon>Methylacidiphilaceae</taxon>
        <taxon>Candidatus Methylacidithermus</taxon>
    </lineage>
</organism>
<protein>
    <submittedName>
        <fullName evidence="1">Uncharacterized protein</fullName>
    </submittedName>
</protein>
<dbReference type="AlphaFoldDB" id="A0A8J2FRU5"/>
<sequence length="556" mass="63229">MGTEENPTYPKRWQRFFTRDGQPFPGSLDEIESLGTTVFPSAHLICSLGEEDRFEQERAYQAAVVAYQTWVQLGSHQPLEQLADQAERVLRNSKKRSWKTEFLCEWEASLFASRAGKAVHQWLQQNAERWEVGKLFWSPAGYVAIADEITLRDGRRVLADVRPCSGQEHWNVPSLRAATKLAAAALADYDARIHDTKDPAPVDDLLTLMVSLATGECVPIFWKNRVDAKRWLGVLASPFVRRFVAFSRAYGDGACFLWDPKKTPALDRVVRRWRSYAGDFLESSERFRFYSPDGAARVFLSPNEAQKLGMLPSVTTVLAPWRFGHAAKLRSFLVREVIEQTLRYVKEHPKALVQEAIASGVRLAQDQSQARQEEGTVAHALLEGFHKGKPLNIPEHLQKAVHAYRQWFADHRARVIEAEKAVVAPEGYAGTLDAVLVLASGGREKKAVVDMKFVDFRNGVAPTEADFERKLYEERGLQLAAYRAAYGQAESLVSVLVERKSGRVYAKFWDELPGGVERLERIWRQRLAGWKELYYDSQLAYERWKKGDKETSIARQ</sequence>
<evidence type="ECO:0000313" key="2">
    <source>
        <dbReference type="Proteomes" id="UP000663859"/>
    </source>
</evidence>
<dbReference type="RefSeq" id="WP_174582979.1">
    <property type="nucleotide sequence ID" value="NZ_CAJNOB010000007.1"/>
</dbReference>
<dbReference type="EMBL" id="CAJNOB010000007">
    <property type="protein sequence ID" value="CAF0694038.1"/>
    <property type="molecule type" value="Genomic_DNA"/>
</dbReference>
<dbReference type="Proteomes" id="UP000663859">
    <property type="component" value="Unassembled WGS sequence"/>
</dbReference>
<name>A0A8J2FRU5_9BACT</name>
<accession>A0A8J2FRU5</accession>
<reference evidence="1" key="1">
    <citation type="submission" date="2021-02" db="EMBL/GenBank/DDBJ databases">
        <authorList>
            <person name="Cremers G."/>
            <person name="Picone N."/>
        </authorList>
    </citation>
    <scope>NUCLEOTIDE SEQUENCE</scope>
    <source>
        <strain evidence="1">PQ17</strain>
    </source>
</reference>
<proteinExistence type="predicted"/>
<gene>
    <name evidence="1" type="ORF">MPNT_150057</name>
</gene>